<gene>
    <name evidence="1" type="ORF">F5891DRAFT_474789</name>
</gene>
<accession>A0AAD4EI46</accession>
<sequence>MKRGVPTLENPHRVCDKRKALTGEQAELLKLLGEKMVVFKVGLLARWDAASGEVVQFKSGFSNLHNLLLD</sequence>
<comment type="caution">
    <text evidence="1">The sequence shown here is derived from an EMBL/GenBank/DDBJ whole genome shotgun (WGS) entry which is preliminary data.</text>
</comment>
<dbReference type="EMBL" id="JABBWK010000004">
    <property type="protein sequence ID" value="KAG1906638.1"/>
    <property type="molecule type" value="Genomic_DNA"/>
</dbReference>
<evidence type="ECO:0000313" key="2">
    <source>
        <dbReference type="Proteomes" id="UP001195769"/>
    </source>
</evidence>
<protein>
    <submittedName>
        <fullName evidence="1">Uncharacterized protein</fullName>
    </submittedName>
</protein>
<dbReference type="RefSeq" id="XP_041232213.1">
    <property type="nucleotide sequence ID" value="XM_041371960.1"/>
</dbReference>
<dbReference type="Proteomes" id="UP001195769">
    <property type="component" value="Unassembled WGS sequence"/>
</dbReference>
<dbReference type="GeneID" id="64666258"/>
<dbReference type="AlphaFoldDB" id="A0AAD4EI46"/>
<proteinExistence type="predicted"/>
<reference evidence="1" key="1">
    <citation type="journal article" date="2020" name="New Phytol.">
        <title>Comparative genomics reveals dynamic genome evolution in host specialist ectomycorrhizal fungi.</title>
        <authorList>
            <person name="Lofgren L.A."/>
            <person name="Nguyen N.H."/>
            <person name="Vilgalys R."/>
            <person name="Ruytinx J."/>
            <person name="Liao H.L."/>
            <person name="Branco S."/>
            <person name="Kuo A."/>
            <person name="LaButti K."/>
            <person name="Lipzen A."/>
            <person name="Andreopoulos W."/>
            <person name="Pangilinan J."/>
            <person name="Riley R."/>
            <person name="Hundley H."/>
            <person name="Na H."/>
            <person name="Barry K."/>
            <person name="Grigoriev I.V."/>
            <person name="Stajich J.E."/>
            <person name="Kennedy P.G."/>
        </authorList>
    </citation>
    <scope>NUCLEOTIDE SEQUENCE</scope>
    <source>
        <strain evidence="1">FC203</strain>
    </source>
</reference>
<name>A0AAD4EI46_9AGAM</name>
<keyword evidence="2" id="KW-1185">Reference proteome</keyword>
<organism evidence="1 2">
    <name type="scientific">Suillus fuscotomentosus</name>
    <dbReference type="NCBI Taxonomy" id="1912939"/>
    <lineage>
        <taxon>Eukaryota</taxon>
        <taxon>Fungi</taxon>
        <taxon>Dikarya</taxon>
        <taxon>Basidiomycota</taxon>
        <taxon>Agaricomycotina</taxon>
        <taxon>Agaricomycetes</taxon>
        <taxon>Agaricomycetidae</taxon>
        <taxon>Boletales</taxon>
        <taxon>Suillineae</taxon>
        <taxon>Suillaceae</taxon>
        <taxon>Suillus</taxon>
    </lineage>
</organism>
<evidence type="ECO:0000313" key="1">
    <source>
        <dbReference type="EMBL" id="KAG1906638.1"/>
    </source>
</evidence>